<evidence type="ECO:0000256" key="1">
    <source>
        <dbReference type="SAM" id="MobiDB-lite"/>
    </source>
</evidence>
<protein>
    <submittedName>
        <fullName evidence="2">Uncharacterized protein</fullName>
    </submittedName>
</protein>
<feature type="compositionally biased region" description="Basic and acidic residues" evidence="1">
    <location>
        <begin position="1"/>
        <end position="10"/>
    </location>
</feature>
<dbReference type="AlphaFoldDB" id="A0A319EBB9"/>
<dbReference type="EMBL" id="KZ826342">
    <property type="protein sequence ID" value="PYI07442.1"/>
    <property type="molecule type" value="Genomic_DNA"/>
</dbReference>
<gene>
    <name evidence="2" type="ORF">BO78DRAFT_396494</name>
</gene>
<dbReference type="OrthoDB" id="4716584at2759"/>
<organism evidence="2 3">
    <name type="scientific">Aspergillus sclerotiicarbonarius (strain CBS 121057 / IBT 28362)</name>
    <dbReference type="NCBI Taxonomy" id="1448318"/>
    <lineage>
        <taxon>Eukaryota</taxon>
        <taxon>Fungi</taxon>
        <taxon>Dikarya</taxon>
        <taxon>Ascomycota</taxon>
        <taxon>Pezizomycotina</taxon>
        <taxon>Eurotiomycetes</taxon>
        <taxon>Eurotiomycetidae</taxon>
        <taxon>Eurotiales</taxon>
        <taxon>Aspergillaceae</taxon>
        <taxon>Aspergillus</taxon>
        <taxon>Aspergillus subgen. Circumdati</taxon>
    </lineage>
</organism>
<reference evidence="2 3" key="1">
    <citation type="submission" date="2018-02" db="EMBL/GenBank/DDBJ databases">
        <title>The genomes of Aspergillus section Nigri reveals drivers in fungal speciation.</title>
        <authorList>
            <consortium name="DOE Joint Genome Institute"/>
            <person name="Vesth T.C."/>
            <person name="Nybo J."/>
            <person name="Theobald S."/>
            <person name="Brandl J."/>
            <person name="Frisvad J.C."/>
            <person name="Nielsen K.F."/>
            <person name="Lyhne E.K."/>
            <person name="Kogle M.E."/>
            <person name="Kuo A."/>
            <person name="Riley R."/>
            <person name="Clum A."/>
            <person name="Nolan M."/>
            <person name="Lipzen A."/>
            <person name="Salamov A."/>
            <person name="Henrissat B."/>
            <person name="Wiebenga A."/>
            <person name="De vries R.P."/>
            <person name="Grigoriev I.V."/>
            <person name="Mortensen U.H."/>
            <person name="Andersen M.R."/>
            <person name="Baker S.E."/>
        </authorList>
    </citation>
    <scope>NUCLEOTIDE SEQUENCE [LARGE SCALE GENOMIC DNA]</scope>
    <source>
        <strain evidence="2 3">CBS 121057</strain>
    </source>
</reference>
<feature type="compositionally biased region" description="Basic and acidic residues" evidence="1">
    <location>
        <begin position="61"/>
        <end position="70"/>
    </location>
</feature>
<feature type="compositionally biased region" description="Basic and acidic residues" evidence="1">
    <location>
        <begin position="95"/>
        <end position="106"/>
    </location>
</feature>
<keyword evidence="3" id="KW-1185">Reference proteome</keyword>
<dbReference type="VEuPathDB" id="FungiDB:BO78DRAFT_396494"/>
<feature type="compositionally biased region" description="Polar residues" evidence="1">
    <location>
        <begin position="71"/>
        <end position="94"/>
    </location>
</feature>
<proteinExistence type="predicted"/>
<feature type="region of interest" description="Disordered" evidence="1">
    <location>
        <begin position="1"/>
        <end position="106"/>
    </location>
</feature>
<evidence type="ECO:0000313" key="3">
    <source>
        <dbReference type="Proteomes" id="UP000248423"/>
    </source>
</evidence>
<name>A0A319EBB9_ASPSB</name>
<dbReference type="Proteomes" id="UP000248423">
    <property type="component" value="Unassembled WGS sequence"/>
</dbReference>
<evidence type="ECO:0000313" key="2">
    <source>
        <dbReference type="EMBL" id="PYI07442.1"/>
    </source>
</evidence>
<accession>A0A319EBB9</accession>
<sequence>MSHRSPTSDKRARRFLPEPIETSSRSSRVHQAKFSSREISPLKQKCLRDPKAQSSLPQHSNDSHQIESVRRSQPVSDTFETNDVQSENVINGSQRSKDKPSLKPELVRENLPVRVEEPLLQDQNTAFSHPRKFQPQLVETGKRSFRRQETQHTSSFGKSIPQAVHRVSKPINIVRSPSADDVSNLSGESRFSYTSLRQRQETRRHSFRVPDLPAIPSSCSEASDVSGCSPGAELPLALLHQPALKSENNPQGHHEKEYSEYVLALAARSAEKQLKEQALAAFPNEQVYQPVDHFAIDKEDEDCVNEELQVRTKLFTSGRHRRASSADLPWELEYLRRHKEEAEMCDRAMAGTKGLHFPPIDHRPSDGATQSCGNWATGLGLTETRQGISPPMLGDDLMFPHSLSPETTICESGTFEHNHPKDKSSHPPGLWYANPHLFDSCDSGGLWMGTCKSNQFPNFGDSRSLCMHMNGDAGEHSSQCSTGMLTKPEKLPPGYPRDVQTLTQTRQHVSQDEGLDRELNDSFVTQIYNYLSLGYPCVARYYDHELSIVSGIPVADLRRDDLKTDAKGYVSVMNENSIDRRVAKGGCMRWMALRLYIHEWARKRPKMIEGDGDHGTWGVCERKGSWAI</sequence>